<reference evidence="4" key="1">
    <citation type="submission" date="2017-02" db="UniProtKB">
        <authorList>
            <consortium name="WormBaseParasite"/>
        </authorList>
    </citation>
    <scope>IDENTIFICATION</scope>
</reference>
<organism evidence="3 4">
    <name type="scientific">Parastrongyloides trichosuri</name>
    <name type="common">Possum-specific nematode worm</name>
    <dbReference type="NCBI Taxonomy" id="131310"/>
    <lineage>
        <taxon>Eukaryota</taxon>
        <taxon>Metazoa</taxon>
        <taxon>Ecdysozoa</taxon>
        <taxon>Nematoda</taxon>
        <taxon>Chromadorea</taxon>
        <taxon>Rhabditida</taxon>
        <taxon>Tylenchina</taxon>
        <taxon>Panagrolaimomorpha</taxon>
        <taxon>Strongyloidoidea</taxon>
        <taxon>Strongyloididae</taxon>
        <taxon>Parastrongyloides</taxon>
    </lineage>
</organism>
<evidence type="ECO:0000256" key="1">
    <source>
        <dbReference type="SAM" id="MobiDB-lite"/>
    </source>
</evidence>
<dbReference type="AlphaFoldDB" id="A0A0N4ZU39"/>
<accession>A0A0N4ZU39</accession>
<name>A0A0N4ZU39_PARTI</name>
<evidence type="ECO:0000256" key="2">
    <source>
        <dbReference type="SAM" id="Phobius"/>
    </source>
</evidence>
<dbReference type="WBParaSite" id="PTRK_0001210500.1">
    <property type="protein sequence ID" value="PTRK_0001210500.1"/>
    <property type="gene ID" value="PTRK_0001210500"/>
</dbReference>
<keyword evidence="2" id="KW-1133">Transmembrane helix</keyword>
<feature type="compositionally biased region" description="Polar residues" evidence="1">
    <location>
        <begin position="12"/>
        <end position="24"/>
    </location>
</feature>
<sequence>MSHYNDHYYQPHNGQQQSMSDTGNEGQTKVLLMLVSFCLGVTTMILVLISQGRIAFKTDKKMKERRKKHGKSKSESNTTIPMTEIQKVVDDLQKKNKIGSSENGQPQIVVVQKK</sequence>
<dbReference type="Proteomes" id="UP000038045">
    <property type="component" value="Unplaced"/>
</dbReference>
<evidence type="ECO:0000313" key="4">
    <source>
        <dbReference type="WBParaSite" id="PTRK_0001210500.1"/>
    </source>
</evidence>
<feature type="region of interest" description="Disordered" evidence="1">
    <location>
        <begin position="1"/>
        <end position="24"/>
    </location>
</feature>
<feature type="region of interest" description="Disordered" evidence="1">
    <location>
        <begin position="60"/>
        <end position="81"/>
    </location>
</feature>
<keyword evidence="2" id="KW-0472">Membrane</keyword>
<evidence type="ECO:0000313" key="3">
    <source>
        <dbReference type="Proteomes" id="UP000038045"/>
    </source>
</evidence>
<keyword evidence="3" id="KW-1185">Reference proteome</keyword>
<proteinExistence type="predicted"/>
<feature type="transmembrane region" description="Helical" evidence="2">
    <location>
        <begin position="30"/>
        <end position="56"/>
    </location>
</feature>
<protein>
    <submittedName>
        <fullName evidence="4">Uncharacterized protein</fullName>
    </submittedName>
</protein>
<keyword evidence="2" id="KW-0812">Transmembrane</keyword>